<dbReference type="InterPro" id="IPR036864">
    <property type="entry name" value="Zn2-C6_fun-type_DNA-bd_sf"/>
</dbReference>
<keyword evidence="3" id="KW-0539">Nucleus</keyword>
<dbReference type="InterPro" id="IPR050613">
    <property type="entry name" value="Sec_Metabolite_Reg"/>
</dbReference>
<dbReference type="Pfam" id="PF04082">
    <property type="entry name" value="Fungal_trans"/>
    <property type="match status" value="1"/>
</dbReference>
<protein>
    <recommendedName>
        <fullName evidence="5">Zn(2)-C6 fungal-type domain-containing protein</fullName>
    </recommendedName>
</protein>
<keyword evidence="7" id="KW-1185">Reference proteome</keyword>
<organism evidence="6 7">
    <name type="scientific">Mycena metata</name>
    <dbReference type="NCBI Taxonomy" id="1033252"/>
    <lineage>
        <taxon>Eukaryota</taxon>
        <taxon>Fungi</taxon>
        <taxon>Dikarya</taxon>
        <taxon>Basidiomycota</taxon>
        <taxon>Agaricomycotina</taxon>
        <taxon>Agaricomycetes</taxon>
        <taxon>Agaricomycetidae</taxon>
        <taxon>Agaricales</taxon>
        <taxon>Marasmiineae</taxon>
        <taxon>Mycenaceae</taxon>
        <taxon>Mycena</taxon>
    </lineage>
</organism>
<evidence type="ECO:0000256" key="4">
    <source>
        <dbReference type="SAM" id="MobiDB-lite"/>
    </source>
</evidence>
<name>A0AAD7KCL7_9AGAR</name>
<dbReference type="EMBL" id="JARKIB010000003">
    <property type="protein sequence ID" value="KAJ7782851.1"/>
    <property type="molecule type" value="Genomic_DNA"/>
</dbReference>
<dbReference type="CDD" id="cd12148">
    <property type="entry name" value="fungal_TF_MHR"/>
    <property type="match status" value="1"/>
</dbReference>
<dbReference type="InterPro" id="IPR001138">
    <property type="entry name" value="Zn2Cys6_DnaBD"/>
</dbReference>
<dbReference type="GO" id="GO:0003677">
    <property type="term" value="F:DNA binding"/>
    <property type="evidence" value="ECO:0007669"/>
    <property type="project" value="InterPro"/>
</dbReference>
<feature type="compositionally biased region" description="Basic and acidic residues" evidence="4">
    <location>
        <begin position="99"/>
        <end position="109"/>
    </location>
</feature>
<dbReference type="GO" id="GO:0005634">
    <property type="term" value="C:nucleus"/>
    <property type="evidence" value="ECO:0007669"/>
    <property type="project" value="UniProtKB-SubCell"/>
</dbReference>
<comment type="subcellular location">
    <subcellularLocation>
        <location evidence="1">Nucleus</location>
    </subcellularLocation>
</comment>
<dbReference type="SMART" id="SM00906">
    <property type="entry name" value="Fungal_trans"/>
    <property type="match status" value="1"/>
</dbReference>
<dbReference type="InterPro" id="IPR007219">
    <property type="entry name" value="XnlR_reg_dom"/>
</dbReference>
<evidence type="ECO:0000259" key="5">
    <source>
        <dbReference type="PROSITE" id="PS50048"/>
    </source>
</evidence>
<dbReference type="Gene3D" id="4.10.240.10">
    <property type="entry name" value="Zn(2)-C6 fungal-type DNA-binding domain"/>
    <property type="match status" value="1"/>
</dbReference>
<dbReference type="GO" id="GO:0008270">
    <property type="term" value="F:zinc ion binding"/>
    <property type="evidence" value="ECO:0007669"/>
    <property type="project" value="InterPro"/>
</dbReference>
<evidence type="ECO:0000256" key="2">
    <source>
        <dbReference type="ARBA" id="ARBA00022723"/>
    </source>
</evidence>
<sequence>MPSAPPDAGKKEKKTRRRLRLSCVECTKRRQRCDRVYPCGLCVSRGVSHLCRWENVPVARPTPARPPVVPTSAGSSESIQQLSARIASLEQTVVAERLRNRSQSDKLHDGLTVSSPHSSSRGLSLPNDYSPHNSVVSLQSPSSANSPYSSPEPYSQEDENDRLAAPPLPDNIYQTVSSLTQQSIGHHGEFVGRGSSLSALYSISSKTAPRLPHVTSTEPNLLFQSIPANDHPCPSVLRLIQSLPASSTVDALCRAFFKDANWRFGIPEQWFHATCTDMWNAMRYTAPQVQINPNWLSLLYAVLALAPRSALESTGTDNDISAEQFFSYAMTARRIAESAYLVRPSSTRTSAAQGSVLACLAVPLLCDHLAERGRVSEAWKLVGHAILCAEAVGMHRDPSWRAWQKTSMSSAEDIMGDDEKLLRRRAWWGLFIWERMYGLVLGRPTVIRNDAADVVVPAPINADGTRNFFNVYQRHFIQLLHLAGETVEKCFGIGSPTSAAVHEMDRRFEQWESQLPPEFRSDLRSEYHQNIPPDDLDTADLVALTRQRYTLSTWYLLCRAKLHIAYITSQEDPMFLGVWGHPLSRKRSRSLCISLASDLIRLQCDAHTSAMRARSEHAGHESVLTASNWCFVGCFSLFEAAVTLASLIPQHSWQGRPGEPDMLIQQAMMVLGQVADEEPATGTIARMGSEALAALVQELGGRTSAENVLQTTPTTTFNSYNSSTPFMTNAAATTPMYEWYSADNNFGMSTDYTSQADAKDVPRYNMDLQLPMLMSYEDSKVGLMYESPRA</sequence>
<feature type="compositionally biased region" description="Low complexity" evidence="4">
    <location>
        <begin position="114"/>
        <end position="126"/>
    </location>
</feature>
<dbReference type="PROSITE" id="PS50048">
    <property type="entry name" value="ZN2_CY6_FUNGAL_2"/>
    <property type="match status" value="1"/>
</dbReference>
<dbReference type="PANTHER" id="PTHR31001">
    <property type="entry name" value="UNCHARACTERIZED TRANSCRIPTIONAL REGULATORY PROTEIN"/>
    <property type="match status" value="1"/>
</dbReference>
<evidence type="ECO:0000256" key="3">
    <source>
        <dbReference type="ARBA" id="ARBA00023242"/>
    </source>
</evidence>
<evidence type="ECO:0000313" key="6">
    <source>
        <dbReference type="EMBL" id="KAJ7782851.1"/>
    </source>
</evidence>
<dbReference type="GO" id="GO:0000981">
    <property type="term" value="F:DNA-binding transcription factor activity, RNA polymerase II-specific"/>
    <property type="evidence" value="ECO:0007669"/>
    <property type="project" value="InterPro"/>
</dbReference>
<feature type="compositionally biased region" description="Low complexity" evidence="4">
    <location>
        <begin position="133"/>
        <end position="154"/>
    </location>
</feature>
<comment type="caution">
    <text evidence="6">The sequence shown here is derived from an EMBL/GenBank/DDBJ whole genome shotgun (WGS) entry which is preliminary data.</text>
</comment>
<keyword evidence="2" id="KW-0479">Metal-binding</keyword>
<feature type="domain" description="Zn(2)-C6 fungal-type" evidence="5">
    <location>
        <begin position="22"/>
        <end position="53"/>
    </location>
</feature>
<evidence type="ECO:0000313" key="7">
    <source>
        <dbReference type="Proteomes" id="UP001215598"/>
    </source>
</evidence>
<reference evidence="6" key="1">
    <citation type="submission" date="2023-03" db="EMBL/GenBank/DDBJ databases">
        <title>Massive genome expansion in bonnet fungi (Mycena s.s.) driven by repeated elements and novel gene families across ecological guilds.</title>
        <authorList>
            <consortium name="Lawrence Berkeley National Laboratory"/>
            <person name="Harder C.B."/>
            <person name="Miyauchi S."/>
            <person name="Viragh M."/>
            <person name="Kuo A."/>
            <person name="Thoen E."/>
            <person name="Andreopoulos B."/>
            <person name="Lu D."/>
            <person name="Skrede I."/>
            <person name="Drula E."/>
            <person name="Henrissat B."/>
            <person name="Morin E."/>
            <person name="Kohler A."/>
            <person name="Barry K."/>
            <person name="LaButti K."/>
            <person name="Morin E."/>
            <person name="Salamov A."/>
            <person name="Lipzen A."/>
            <person name="Mereny Z."/>
            <person name="Hegedus B."/>
            <person name="Baldrian P."/>
            <person name="Stursova M."/>
            <person name="Weitz H."/>
            <person name="Taylor A."/>
            <person name="Grigoriev I.V."/>
            <person name="Nagy L.G."/>
            <person name="Martin F."/>
            <person name="Kauserud H."/>
        </authorList>
    </citation>
    <scope>NUCLEOTIDE SEQUENCE</scope>
    <source>
        <strain evidence="6">CBHHK182m</strain>
    </source>
</reference>
<dbReference type="PROSITE" id="PS00463">
    <property type="entry name" value="ZN2_CY6_FUNGAL_1"/>
    <property type="match status" value="1"/>
</dbReference>
<dbReference type="PANTHER" id="PTHR31001:SF87">
    <property type="entry name" value="COL-21"/>
    <property type="match status" value="1"/>
</dbReference>
<dbReference type="Proteomes" id="UP001215598">
    <property type="component" value="Unassembled WGS sequence"/>
</dbReference>
<accession>A0AAD7KCL7</accession>
<dbReference type="SUPFAM" id="SSF57701">
    <property type="entry name" value="Zn2/Cys6 DNA-binding domain"/>
    <property type="match status" value="1"/>
</dbReference>
<proteinExistence type="predicted"/>
<feature type="region of interest" description="Disordered" evidence="4">
    <location>
        <begin position="99"/>
        <end position="170"/>
    </location>
</feature>
<evidence type="ECO:0000256" key="1">
    <source>
        <dbReference type="ARBA" id="ARBA00004123"/>
    </source>
</evidence>
<dbReference type="AlphaFoldDB" id="A0AAD7KCL7"/>
<dbReference type="SMART" id="SM00066">
    <property type="entry name" value="GAL4"/>
    <property type="match status" value="1"/>
</dbReference>
<dbReference type="GO" id="GO:0006351">
    <property type="term" value="P:DNA-templated transcription"/>
    <property type="evidence" value="ECO:0007669"/>
    <property type="project" value="InterPro"/>
</dbReference>
<gene>
    <name evidence="6" type="ORF">B0H16DRAFT_1494624</name>
</gene>